<gene>
    <name evidence="2" type="ORF">DV711_01160</name>
</gene>
<dbReference type="EMBL" id="QQOH01000001">
    <property type="protein sequence ID" value="RDE24236.1"/>
    <property type="molecule type" value="Genomic_DNA"/>
</dbReference>
<evidence type="ECO:0000313" key="3">
    <source>
        <dbReference type="Proteomes" id="UP000253769"/>
    </source>
</evidence>
<evidence type="ECO:0000256" key="1">
    <source>
        <dbReference type="SAM" id="MobiDB-lite"/>
    </source>
</evidence>
<evidence type="ECO:0000313" key="2">
    <source>
        <dbReference type="EMBL" id="RDE24236.1"/>
    </source>
</evidence>
<name>A0A369WUM1_9GAMM</name>
<dbReference type="Proteomes" id="UP000253769">
    <property type="component" value="Unassembled WGS sequence"/>
</dbReference>
<comment type="caution">
    <text evidence="2">The sequence shown here is derived from an EMBL/GenBank/DDBJ whole genome shotgun (WGS) entry which is preliminary data.</text>
</comment>
<dbReference type="AlphaFoldDB" id="A0A369WUM1"/>
<feature type="region of interest" description="Disordered" evidence="1">
    <location>
        <begin position="1"/>
        <end position="69"/>
    </location>
</feature>
<organism evidence="2 3">
    <name type="scientific">Motiliproteus coralliicola</name>
    <dbReference type="NCBI Taxonomy" id="2283196"/>
    <lineage>
        <taxon>Bacteria</taxon>
        <taxon>Pseudomonadati</taxon>
        <taxon>Pseudomonadota</taxon>
        <taxon>Gammaproteobacteria</taxon>
        <taxon>Oceanospirillales</taxon>
        <taxon>Oceanospirillaceae</taxon>
        <taxon>Motiliproteus</taxon>
    </lineage>
</organism>
<dbReference type="OrthoDB" id="9942749at2"/>
<feature type="compositionally biased region" description="Basic and acidic residues" evidence="1">
    <location>
        <begin position="46"/>
        <end position="63"/>
    </location>
</feature>
<accession>A0A369WUM1</accession>
<proteinExistence type="predicted"/>
<feature type="compositionally biased region" description="Basic residues" evidence="1">
    <location>
        <begin position="24"/>
        <end position="39"/>
    </location>
</feature>
<reference evidence="2 3" key="1">
    <citation type="submission" date="2018-07" db="EMBL/GenBank/DDBJ databases">
        <title>Motiliproteus coralliicola sp. nov., a bacterium isolated from Coral.</title>
        <authorList>
            <person name="Wang G."/>
        </authorList>
    </citation>
    <scope>NUCLEOTIDE SEQUENCE [LARGE SCALE GENOMIC DNA]</scope>
    <source>
        <strain evidence="2 3">C34</strain>
    </source>
</reference>
<sequence length="69" mass="8252">MFFKLFAKSKQTPSTETKPAPSNRRVRVRRKIPDRRAHIRFQPGNPDRRQNPGRRHSDLDPWKKAAFRN</sequence>
<keyword evidence="3" id="KW-1185">Reference proteome</keyword>
<protein>
    <submittedName>
        <fullName evidence="2">Uncharacterized protein</fullName>
    </submittedName>
</protein>
<dbReference type="RefSeq" id="WP_114693820.1">
    <property type="nucleotide sequence ID" value="NZ_QQOH01000001.1"/>
</dbReference>